<proteinExistence type="predicted"/>
<dbReference type="EMBL" id="MU274908">
    <property type="protein sequence ID" value="KAI0090173.1"/>
    <property type="molecule type" value="Genomic_DNA"/>
</dbReference>
<name>A0ACB8U7D0_9APHY</name>
<evidence type="ECO:0000313" key="1">
    <source>
        <dbReference type="EMBL" id="KAI0090173.1"/>
    </source>
</evidence>
<accession>A0ACB8U7D0</accession>
<evidence type="ECO:0000313" key="2">
    <source>
        <dbReference type="Proteomes" id="UP001055072"/>
    </source>
</evidence>
<comment type="caution">
    <text evidence="1">The sequence shown here is derived from an EMBL/GenBank/DDBJ whole genome shotgun (WGS) entry which is preliminary data.</text>
</comment>
<keyword evidence="2" id="KW-1185">Reference proteome</keyword>
<sequence>MAQSLSPVVPTQLTPASSSVTRSTSIKSTNSASSGVSLRRRARTRARTLNSPGRRGKSVGPGGESRQDASGSEDSTQRISPNQTTLPAPTRSTRRPVDGAAETALVVQELVVPTIRERTYSAVLIREVPAEASRGRLSKSEAGSAKNTNRKLRGVSLPRSAFRNATSSDESSEASPRTPTDFQQTTFVRFPRRNPQAGVRDSMISSSSSLYPASTSSGSYPESSLLSPKEKDGVSSSFAPRIVTSSDFDVDDVSYRLRLLVNNNYFLPPAHHKPSPLSLSPQTPAQDQKAAKPAAPGFFDFLRMGKSKSKPTTPICHSPPVLDNPPPLLRTTSDSTTAGGYIPRPPAMSPTQVLAGSPFSVAPSNQSRVVVLRERVDDLMAAAKQAERDIKSRGDGRKAQSVVSPKTTYDDVIDPTDAVDLPHPSMGYPLQSLGPGEAVGADLLADRLPPSPGVWSMSSEEESWRKAILHEAVSLSLNESPEQSISSMIPSSPEPTSPSSFRAPTEDKTECPTSAPAPKATTLIGQRILGPTQLDSATHDTATLSPLNGVQSLPGAQVPNDNCHLAVELTPQPWGSTLSPPRSETPALTIPLTPPPPRKELSGPQHSASTNDLHRSASMDTDGSRSKDLLSTLRRAMSSPKLSVVHDGVVSPIDGQPESIEQRMSAMSPSLDIIVRGPQALSAHPSTNSLLRASPLFSDDDDLSYATPMDELDDEPQMRPSMTLSIPTIGRSSMSEYSNPSPTASAFNDVILQDAVFGSCRSPSPMLARRNRTGSVPAGSTPTPRPLAGTRQATMSPPPRESSTFGTALPPPPRFPAIRPIFRPSTASSHTSAHTTSSNKSAPLYSAAEPGSEVESNLQLSESPTSDRSPTSALAERRGFPSILSLQIPTEVISPALHSAPAPASPTAFFDRIQSHPNAMDDLETSDESDNDEEVPVPMPPPVMAPPSPSVPAPSRMSSSSRSSVKGALARLSQSGARPTIMRLGNHSSPHLTSGSGQEHFPAFDPDPRKPIGHIPERGTFFTARSRKKSGKGQATFPLPADSSRTARLFSTPGASTSISSAQVRSRSTSRRPATSSGAQERARPPQRESLQKFDGMLLEHIAAERDTIKRITNNISGSRS</sequence>
<dbReference type="Proteomes" id="UP001055072">
    <property type="component" value="Unassembled WGS sequence"/>
</dbReference>
<gene>
    <name evidence="1" type="ORF">BDY19DRAFT_938840</name>
</gene>
<organism evidence="1 2">
    <name type="scientific">Irpex rosettiformis</name>
    <dbReference type="NCBI Taxonomy" id="378272"/>
    <lineage>
        <taxon>Eukaryota</taxon>
        <taxon>Fungi</taxon>
        <taxon>Dikarya</taxon>
        <taxon>Basidiomycota</taxon>
        <taxon>Agaricomycotina</taxon>
        <taxon>Agaricomycetes</taxon>
        <taxon>Polyporales</taxon>
        <taxon>Irpicaceae</taxon>
        <taxon>Irpex</taxon>
    </lineage>
</organism>
<protein>
    <submittedName>
        <fullName evidence="1">Uncharacterized protein</fullName>
    </submittedName>
</protein>
<reference evidence="1" key="1">
    <citation type="journal article" date="2021" name="Environ. Microbiol.">
        <title>Gene family expansions and transcriptome signatures uncover fungal adaptations to wood decay.</title>
        <authorList>
            <person name="Hage H."/>
            <person name="Miyauchi S."/>
            <person name="Viragh M."/>
            <person name="Drula E."/>
            <person name="Min B."/>
            <person name="Chaduli D."/>
            <person name="Navarro D."/>
            <person name="Favel A."/>
            <person name="Norest M."/>
            <person name="Lesage-Meessen L."/>
            <person name="Balint B."/>
            <person name="Merenyi Z."/>
            <person name="de Eugenio L."/>
            <person name="Morin E."/>
            <person name="Martinez A.T."/>
            <person name="Baldrian P."/>
            <person name="Stursova M."/>
            <person name="Martinez M.J."/>
            <person name="Novotny C."/>
            <person name="Magnuson J.K."/>
            <person name="Spatafora J.W."/>
            <person name="Maurice S."/>
            <person name="Pangilinan J."/>
            <person name="Andreopoulos W."/>
            <person name="LaButti K."/>
            <person name="Hundley H."/>
            <person name="Na H."/>
            <person name="Kuo A."/>
            <person name="Barry K."/>
            <person name="Lipzen A."/>
            <person name="Henrissat B."/>
            <person name="Riley R."/>
            <person name="Ahrendt S."/>
            <person name="Nagy L.G."/>
            <person name="Grigoriev I.V."/>
            <person name="Martin F."/>
            <person name="Rosso M.N."/>
        </authorList>
    </citation>
    <scope>NUCLEOTIDE SEQUENCE</scope>
    <source>
        <strain evidence="1">CBS 384.51</strain>
    </source>
</reference>